<name>A0ABQ6MRE9_9STRA</name>
<proteinExistence type="predicted"/>
<keyword evidence="2" id="KW-1185">Reference proteome</keyword>
<comment type="caution">
    <text evidence="1">The sequence shown here is derived from an EMBL/GenBank/DDBJ whole genome shotgun (WGS) entry which is preliminary data.</text>
</comment>
<dbReference type="Proteomes" id="UP001165060">
    <property type="component" value="Unassembled WGS sequence"/>
</dbReference>
<sequence>MIVRRPSPLPCTPRYRLALQKSTIEAQNRRRIANGGVVGNRAAMSYLDALNKNQAPEERRWETGTGEREIREEIERREELTDYEALKPWAWSDVEKKGE</sequence>
<evidence type="ECO:0000313" key="2">
    <source>
        <dbReference type="Proteomes" id="UP001165060"/>
    </source>
</evidence>
<protein>
    <submittedName>
        <fullName evidence="1">Uncharacterized protein</fullName>
    </submittedName>
</protein>
<reference evidence="1 2" key="1">
    <citation type="journal article" date="2023" name="Commun. Biol.">
        <title>Genome analysis of Parmales, the sister group of diatoms, reveals the evolutionary specialization of diatoms from phago-mixotrophs to photoautotrophs.</title>
        <authorList>
            <person name="Ban H."/>
            <person name="Sato S."/>
            <person name="Yoshikawa S."/>
            <person name="Yamada K."/>
            <person name="Nakamura Y."/>
            <person name="Ichinomiya M."/>
            <person name="Sato N."/>
            <person name="Blanc-Mathieu R."/>
            <person name="Endo H."/>
            <person name="Kuwata A."/>
            <person name="Ogata H."/>
        </authorList>
    </citation>
    <scope>NUCLEOTIDE SEQUENCE [LARGE SCALE GENOMIC DNA]</scope>
</reference>
<organism evidence="1 2">
    <name type="scientific">Tetraparma gracilis</name>
    <dbReference type="NCBI Taxonomy" id="2962635"/>
    <lineage>
        <taxon>Eukaryota</taxon>
        <taxon>Sar</taxon>
        <taxon>Stramenopiles</taxon>
        <taxon>Ochrophyta</taxon>
        <taxon>Bolidophyceae</taxon>
        <taxon>Parmales</taxon>
        <taxon>Triparmaceae</taxon>
        <taxon>Tetraparma</taxon>
    </lineage>
</organism>
<gene>
    <name evidence="1" type="ORF">TeGR_g6035</name>
</gene>
<accession>A0ABQ6MRE9</accession>
<evidence type="ECO:0000313" key="1">
    <source>
        <dbReference type="EMBL" id="GMI30609.1"/>
    </source>
</evidence>
<dbReference type="EMBL" id="BRYB01003110">
    <property type="protein sequence ID" value="GMI30609.1"/>
    <property type="molecule type" value="Genomic_DNA"/>
</dbReference>